<keyword evidence="4" id="KW-1185">Reference proteome</keyword>
<reference evidence="3 4" key="1">
    <citation type="submission" date="2014-09" db="EMBL/GenBank/DDBJ databases">
        <authorList>
            <person name="Ellenberger Sabrina"/>
        </authorList>
    </citation>
    <scope>NUCLEOTIDE SEQUENCE [LARGE SCALE GENOMIC DNA]</scope>
    <source>
        <strain evidence="3 4">CBS 412.66</strain>
    </source>
</reference>
<feature type="compositionally biased region" description="Low complexity" evidence="1">
    <location>
        <begin position="104"/>
        <end position="121"/>
    </location>
</feature>
<accession>A0A0B7NFM1</accession>
<dbReference type="OrthoDB" id="2216467at2759"/>
<feature type="region of interest" description="Disordered" evidence="1">
    <location>
        <begin position="95"/>
        <end position="174"/>
    </location>
</feature>
<keyword evidence="2" id="KW-0812">Transmembrane</keyword>
<dbReference type="Proteomes" id="UP000054107">
    <property type="component" value="Unassembled WGS sequence"/>
</dbReference>
<gene>
    <name evidence="3" type="primary">PARPA_11607.1 scaffold 44482</name>
</gene>
<keyword evidence="2" id="KW-1133">Transmembrane helix</keyword>
<organism evidence="3 4">
    <name type="scientific">Parasitella parasitica</name>
    <dbReference type="NCBI Taxonomy" id="35722"/>
    <lineage>
        <taxon>Eukaryota</taxon>
        <taxon>Fungi</taxon>
        <taxon>Fungi incertae sedis</taxon>
        <taxon>Mucoromycota</taxon>
        <taxon>Mucoromycotina</taxon>
        <taxon>Mucoromycetes</taxon>
        <taxon>Mucorales</taxon>
        <taxon>Mucorineae</taxon>
        <taxon>Mucoraceae</taxon>
        <taxon>Parasitella</taxon>
    </lineage>
</organism>
<dbReference type="STRING" id="35722.A0A0B7NFM1"/>
<evidence type="ECO:0000256" key="2">
    <source>
        <dbReference type="SAM" id="Phobius"/>
    </source>
</evidence>
<protein>
    <submittedName>
        <fullName evidence="3">Uncharacterized protein</fullName>
    </submittedName>
</protein>
<proteinExistence type="predicted"/>
<dbReference type="AlphaFoldDB" id="A0A0B7NFM1"/>
<feature type="transmembrane region" description="Helical" evidence="2">
    <location>
        <begin position="388"/>
        <end position="410"/>
    </location>
</feature>
<evidence type="ECO:0000256" key="1">
    <source>
        <dbReference type="SAM" id="MobiDB-lite"/>
    </source>
</evidence>
<sequence length="496" mass="55742">MKRAAISVPKKSSPNKKNRVPSADIQWCFDNKDDLTLASFVEKYGIINKEYALSRYGSVISKAIFGDDSERLTSELTTWRHTEDAQDALGILTSMSRNKPTDKPNQSSSNSTLPSSRTSPTVNNGNKSPSSLEPVNPAPSTSSTVNSDDRSDSTVNNDNRPTPPFSPVHSAQNTNIQDVENSPVLALWLFKEVDIALLCTKLKQAVAQISTDHLFLIVSSIHELLSLSNILLLAPEQYSQLVINIFTEEILYDLDSYLLKECLDPKQDVNDAEIELLTLGKDLCPIQKSPILGIKACMRKLPLLPIKKKQSSGECELFTMYFDPLLSALFSVPDKIFFYDGQMLLVMKERISALMQQFQEYNKEISVRVLDLEKLSWRAPQLTTTLSALISFTALAFQIDGLSIIFYLMLLRHGGMYIMQEIGRIAFPASLQDLAVFLGLKNIRTLLMVSDVFWRLCKPVNDDSWESMRRPTHSAIFSLIHASKDRHRLCAFEFTS</sequence>
<evidence type="ECO:0000313" key="3">
    <source>
        <dbReference type="EMBL" id="CEP17311.1"/>
    </source>
</evidence>
<evidence type="ECO:0000313" key="4">
    <source>
        <dbReference type="Proteomes" id="UP000054107"/>
    </source>
</evidence>
<feature type="region of interest" description="Disordered" evidence="1">
    <location>
        <begin position="1"/>
        <end position="20"/>
    </location>
</feature>
<feature type="compositionally biased region" description="Polar residues" evidence="1">
    <location>
        <begin position="122"/>
        <end position="146"/>
    </location>
</feature>
<keyword evidence="2" id="KW-0472">Membrane</keyword>
<name>A0A0B7NFM1_9FUNG</name>
<dbReference type="EMBL" id="LN733663">
    <property type="protein sequence ID" value="CEP17311.1"/>
    <property type="molecule type" value="Genomic_DNA"/>
</dbReference>